<dbReference type="InterPro" id="IPR013784">
    <property type="entry name" value="Carb-bd-like_fold"/>
</dbReference>
<dbReference type="AlphaFoldDB" id="A0A2P6V7D7"/>
<dbReference type="Pfam" id="PF00686">
    <property type="entry name" value="CBM_20"/>
    <property type="match status" value="1"/>
</dbReference>
<dbReference type="OrthoDB" id="515916at2759"/>
<keyword evidence="5" id="KW-1185">Reference proteome</keyword>
<dbReference type="PANTHER" id="PTHR15048">
    <property type="entry name" value="STARCH-BINDING DOMAIN-CONTAINING PROTEIN 1"/>
    <property type="match status" value="1"/>
</dbReference>
<dbReference type="PANTHER" id="PTHR15048:SF0">
    <property type="entry name" value="STARCH-BINDING DOMAIN-CONTAINING PROTEIN 1"/>
    <property type="match status" value="1"/>
</dbReference>
<proteinExistence type="predicted"/>
<dbReference type="InterPro" id="IPR002044">
    <property type="entry name" value="CBM20"/>
</dbReference>
<organism evidence="4 5">
    <name type="scientific">Micractinium conductrix</name>
    <dbReference type="NCBI Taxonomy" id="554055"/>
    <lineage>
        <taxon>Eukaryota</taxon>
        <taxon>Viridiplantae</taxon>
        <taxon>Chlorophyta</taxon>
        <taxon>core chlorophytes</taxon>
        <taxon>Trebouxiophyceae</taxon>
        <taxon>Chlorellales</taxon>
        <taxon>Chlorellaceae</taxon>
        <taxon>Chlorella clade</taxon>
        <taxon>Micractinium</taxon>
    </lineage>
</organism>
<evidence type="ECO:0000259" key="3">
    <source>
        <dbReference type="PROSITE" id="PS51166"/>
    </source>
</evidence>
<dbReference type="InterPro" id="IPR013783">
    <property type="entry name" value="Ig-like_fold"/>
</dbReference>
<keyword evidence="1" id="KW-0175">Coiled coil</keyword>
<accession>A0A2P6V7D7</accession>
<reference evidence="4 5" key="1">
    <citation type="journal article" date="2018" name="Plant J.">
        <title>Genome sequences of Chlorella sorokiniana UTEX 1602 and Micractinium conductrix SAG 241.80: implications to maltose excretion by a green alga.</title>
        <authorList>
            <person name="Arriola M.B."/>
            <person name="Velmurugan N."/>
            <person name="Zhang Y."/>
            <person name="Plunkett M.H."/>
            <person name="Hondzo H."/>
            <person name="Barney B.M."/>
        </authorList>
    </citation>
    <scope>NUCLEOTIDE SEQUENCE [LARGE SCALE GENOMIC DNA]</scope>
    <source>
        <strain evidence="4 5">SAG 241.80</strain>
    </source>
</reference>
<evidence type="ECO:0000256" key="1">
    <source>
        <dbReference type="SAM" id="Coils"/>
    </source>
</evidence>
<evidence type="ECO:0000313" key="4">
    <source>
        <dbReference type="EMBL" id="PSC70002.1"/>
    </source>
</evidence>
<sequence length="407" mass="40451">MRAVGDCDALGNWSLDAGAQLTWQEGDSWSVQLDMSPGDHSFKLVITKPDGSAYWEEGDNRVLSAAAPRAGAPMSATCRFGDTASTNVLADADMAPAQLQVGGSGAAGRSGASANGAAGRSAGGGGGANGAVANGAAGGSAAESAAAKLAAEALKQAQQEPASAAEAEQLQAAVDAAAARVADLDRRKDALAAKLESLQVEMETKLDVKLDDGRGRSPSPPPRPAAANKEAARSVSPPPRPSYGSPKPATAAAPVETGWLFRSSDDGDAAASSGRTGLLLLGLLPILLPLCLGAYVQLSIAFPELHLPPVPLKELKAAAEQLGGTLGERWAALQASAQQAGEQGLSILQAAGKSATAGLQEASQAAAKQASAATDAVAKQASGATDAVAKQAAAAADSAKQLAVAKK</sequence>
<evidence type="ECO:0000313" key="5">
    <source>
        <dbReference type="Proteomes" id="UP000239649"/>
    </source>
</evidence>
<feature type="compositionally biased region" description="Basic and acidic residues" evidence="2">
    <location>
        <begin position="206"/>
        <end position="215"/>
    </location>
</feature>
<comment type="caution">
    <text evidence="4">The sequence shown here is derived from an EMBL/GenBank/DDBJ whole genome shotgun (WGS) entry which is preliminary data.</text>
</comment>
<dbReference type="GO" id="GO:2001070">
    <property type="term" value="F:starch binding"/>
    <property type="evidence" value="ECO:0007669"/>
    <property type="project" value="InterPro"/>
</dbReference>
<evidence type="ECO:0000256" key="2">
    <source>
        <dbReference type="SAM" id="MobiDB-lite"/>
    </source>
</evidence>
<feature type="domain" description="CBM20" evidence="3">
    <location>
        <begin position="1"/>
        <end position="82"/>
    </location>
</feature>
<dbReference type="SUPFAM" id="SSF49452">
    <property type="entry name" value="Starch-binding domain-like"/>
    <property type="match status" value="1"/>
</dbReference>
<dbReference type="PROSITE" id="PS51166">
    <property type="entry name" value="CBM20"/>
    <property type="match status" value="1"/>
</dbReference>
<name>A0A2P6V7D7_9CHLO</name>
<feature type="region of interest" description="Disordered" evidence="2">
    <location>
        <begin position="101"/>
        <end position="124"/>
    </location>
</feature>
<dbReference type="EMBL" id="LHPF02000022">
    <property type="protein sequence ID" value="PSC70002.1"/>
    <property type="molecule type" value="Genomic_DNA"/>
</dbReference>
<feature type="compositionally biased region" description="Low complexity" evidence="2">
    <location>
        <begin position="109"/>
        <end position="120"/>
    </location>
</feature>
<protein>
    <recommendedName>
        <fullName evidence="3">CBM20 domain-containing protein</fullName>
    </recommendedName>
</protein>
<dbReference type="Gene3D" id="2.60.40.10">
    <property type="entry name" value="Immunoglobulins"/>
    <property type="match status" value="1"/>
</dbReference>
<feature type="coiled-coil region" evidence="1">
    <location>
        <begin position="167"/>
        <end position="201"/>
    </location>
</feature>
<feature type="region of interest" description="Disordered" evidence="2">
    <location>
        <begin position="206"/>
        <end position="251"/>
    </location>
</feature>
<dbReference type="GO" id="GO:0016020">
    <property type="term" value="C:membrane"/>
    <property type="evidence" value="ECO:0007669"/>
    <property type="project" value="TreeGrafter"/>
</dbReference>
<dbReference type="Proteomes" id="UP000239649">
    <property type="component" value="Unassembled WGS sequence"/>
</dbReference>
<gene>
    <name evidence="4" type="ORF">C2E20_6489</name>
</gene>